<accession>A0A1M6XMN6</accession>
<keyword evidence="3" id="KW-1185">Reference proteome</keyword>
<dbReference type="SUPFAM" id="SSF53271">
    <property type="entry name" value="PRTase-like"/>
    <property type="match status" value="1"/>
</dbReference>
<dbReference type="OrthoDB" id="9810066at2"/>
<dbReference type="InterPro" id="IPR029057">
    <property type="entry name" value="PRTase-like"/>
</dbReference>
<organism evidence="2 3">
    <name type="scientific">Pseudonocardia thermophila</name>
    <dbReference type="NCBI Taxonomy" id="1848"/>
    <lineage>
        <taxon>Bacteria</taxon>
        <taxon>Bacillati</taxon>
        <taxon>Actinomycetota</taxon>
        <taxon>Actinomycetes</taxon>
        <taxon>Pseudonocardiales</taxon>
        <taxon>Pseudonocardiaceae</taxon>
        <taxon>Pseudonocardia</taxon>
    </lineage>
</organism>
<dbReference type="Proteomes" id="UP000184363">
    <property type="component" value="Unassembled WGS sequence"/>
</dbReference>
<keyword evidence="2" id="KW-0328">Glycosyltransferase</keyword>
<protein>
    <submittedName>
        <fullName evidence="2">Predicted phosphoribosyltransferase</fullName>
    </submittedName>
</protein>
<evidence type="ECO:0000313" key="3">
    <source>
        <dbReference type="Proteomes" id="UP000184363"/>
    </source>
</evidence>
<sequence length="220" mass="22982">MELFIDRADAGRRLADVLGGFAGEDLVVLGLPRGGVAVAYEVARALDAPLDVVLVRKVGVPRAPELAMGAVGEHGVVVRNEDVLSAAGIDEAVFELGVRVAQEQVERRARAFRGDRPAPDLTGRTVLLVDDGIATGATARAACRIVRAQQPARLVLATPVAAPAALAALRAEADEVVCLAAPRHFGAVGQFYVDFTATADEEVADLLQRAAERYAGGVGR</sequence>
<dbReference type="Gene3D" id="3.30.1310.20">
    <property type="entry name" value="PRTase-like"/>
    <property type="match status" value="1"/>
</dbReference>
<dbReference type="GO" id="GO:0016757">
    <property type="term" value="F:glycosyltransferase activity"/>
    <property type="evidence" value="ECO:0007669"/>
    <property type="project" value="UniProtKB-KW"/>
</dbReference>
<dbReference type="Pfam" id="PF00156">
    <property type="entry name" value="Pribosyltran"/>
    <property type="match status" value="1"/>
</dbReference>
<dbReference type="STRING" id="1848.SAMN05443637_11792"/>
<evidence type="ECO:0000313" key="2">
    <source>
        <dbReference type="EMBL" id="SHL07237.1"/>
    </source>
</evidence>
<dbReference type="EMBL" id="FRAP01000017">
    <property type="protein sequence ID" value="SHL07237.1"/>
    <property type="molecule type" value="Genomic_DNA"/>
</dbReference>
<dbReference type="RefSeq" id="WP_073458901.1">
    <property type="nucleotide sequence ID" value="NZ_CALGVN010000041.1"/>
</dbReference>
<dbReference type="Gene3D" id="3.40.50.2020">
    <property type="match status" value="1"/>
</dbReference>
<dbReference type="AlphaFoldDB" id="A0A1M6XMN6"/>
<name>A0A1M6XMN6_PSETH</name>
<gene>
    <name evidence="2" type="ORF">SAMN05443637_11792</name>
</gene>
<dbReference type="CDD" id="cd06223">
    <property type="entry name" value="PRTases_typeI"/>
    <property type="match status" value="1"/>
</dbReference>
<keyword evidence="2" id="KW-0808">Transferase</keyword>
<proteinExistence type="predicted"/>
<feature type="domain" description="Phosphoribosyltransferase" evidence="1">
    <location>
        <begin position="14"/>
        <end position="195"/>
    </location>
</feature>
<dbReference type="InterPro" id="IPR000836">
    <property type="entry name" value="PRTase_dom"/>
</dbReference>
<reference evidence="2 3" key="1">
    <citation type="submission" date="2016-11" db="EMBL/GenBank/DDBJ databases">
        <authorList>
            <person name="Jaros S."/>
            <person name="Januszkiewicz K."/>
            <person name="Wedrychowicz H."/>
        </authorList>
    </citation>
    <scope>NUCLEOTIDE SEQUENCE [LARGE SCALE GENOMIC DNA]</scope>
    <source>
        <strain evidence="2 3">DSM 43832</strain>
    </source>
</reference>
<evidence type="ECO:0000259" key="1">
    <source>
        <dbReference type="Pfam" id="PF00156"/>
    </source>
</evidence>